<keyword evidence="7" id="KW-0915">Sodium</keyword>
<keyword evidence="13" id="KW-0732">Signal</keyword>
<keyword evidence="8 12" id="KW-0406">Ion transport</keyword>
<evidence type="ECO:0000256" key="3">
    <source>
        <dbReference type="ARBA" id="ARBA00022448"/>
    </source>
</evidence>
<dbReference type="PANTHER" id="PTHR11690:SF300">
    <property type="entry name" value="PICKPOCKET PROTEIN 19"/>
    <property type="match status" value="1"/>
</dbReference>
<dbReference type="EMBL" id="CAKXAJ010020699">
    <property type="protein sequence ID" value="CAH2224307.1"/>
    <property type="molecule type" value="Genomic_DNA"/>
</dbReference>
<name>A0A8S4R143_9NEOP</name>
<keyword evidence="6" id="KW-1133">Transmembrane helix</keyword>
<feature type="chain" id="PRO_5035817114" evidence="13">
    <location>
        <begin position="20"/>
        <end position="279"/>
    </location>
</feature>
<dbReference type="OrthoDB" id="7208184at2759"/>
<reference evidence="14" key="1">
    <citation type="submission" date="2022-03" db="EMBL/GenBank/DDBJ databases">
        <authorList>
            <person name="Lindestad O."/>
        </authorList>
    </citation>
    <scope>NUCLEOTIDE SEQUENCE</scope>
</reference>
<evidence type="ECO:0000256" key="5">
    <source>
        <dbReference type="ARBA" id="ARBA00022692"/>
    </source>
</evidence>
<evidence type="ECO:0000256" key="2">
    <source>
        <dbReference type="ARBA" id="ARBA00007193"/>
    </source>
</evidence>
<evidence type="ECO:0000256" key="4">
    <source>
        <dbReference type="ARBA" id="ARBA00022461"/>
    </source>
</evidence>
<dbReference type="Gene3D" id="2.60.470.10">
    <property type="entry name" value="Acid-sensing ion channels like domains"/>
    <property type="match status" value="1"/>
</dbReference>
<evidence type="ECO:0000256" key="6">
    <source>
        <dbReference type="ARBA" id="ARBA00022989"/>
    </source>
</evidence>
<evidence type="ECO:0000256" key="12">
    <source>
        <dbReference type="RuleBase" id="RU000679"/>
    </source>
</evidence>
<accession>A0A8S4R143</accession>
<evidence type="ECO:0000256" key="1">
    <source>
        <dbReference type="ARBA" id="ARBA00004141"/>
    </source>
</evidence>
<keyword evidence="3 12" id="KW-0813">Transport</keyword>
<evidence type="ECO:0000313" key="15">
    <source>
        <dbReference type="Proteomes" id="UP000838756"/>
    </source>
</evidence>
<evidence type="ECO:0000313" key="14">
    <source>
        <dbReference type="EMBL" id="CAH2224307.1"/>
    </source>
</evidence>
<keyword evidence="15" id="KW-1185">Reference proteome</keyword>
<keyword evidence="5 12" id="KW-0812">Transmembrane</keyword>
<comment type="similarity">
    <text evidence="2 12">Belongs to the amiloride-sensitive sodium channel (TC 1.A.6) family.</text>
</comment>
<proteinExistence type="inferred from homology"/>
<dbReference type="InterPro" id="IPR001873">
    <property type="entry name" value="ENaC"/>
</dbReference>
<evidence type="ECO:0000256" key="11">
    <source>
        <dbReference type="ARBA" id="ARBA00023303"/>
    </source>
</evidence>
<comment type="subcellular location">
    <subcellularLocation>
        <location evidence="1">Membrane</location>
        <topology evidence="1">Multi-pass membrane protein</topology>
    </subcellularLocation>
</comment>
<keyword evidence="11 12" id="KW-0407">Ion channel</keyword>
<feature type="non-terminal residue" evidence="14">
    <location>
        <position position="1"/>
    </location>
</feature>
<dbReference type="Pfam" id="PF00858">
    <property type="entry name" value="ASC"/>
    <property type="match status" value="1"/>
</dbReference>
<evidence type="ECO:0000256" key="13">
    <source>
        <dbReference type="SAM" id="SignalP"/>
    </source>
</evidence>
<evidence type="ECO:0000256" key="8">
    <source>
        <dbReference type="ARBA" id="ARBA00023065"/>
    </source>
</evidence>
<organism evidence="14 15">
    <name type="scientific">Pararge aegeria aegeria</name>
    <dbReference type="NCBI Taxonomy" id="348720"/>
    <lineage>
        <taxon>Eukaryota</taxon>
        <taxon>Metazoa</taxon>
        <taxon>Ecdysozoa</taxon>
        <taxon>Arthropoda</taxon>
        <taxon>Hexapoda</taxon>
        <taxon>Insecta</taxon>
        <taxon>Pterygota</taxon>
        <taxon>Neoptera</taxon>
        <taxon>Endopterygota</taxon>
        <taxon>Lepidoptera</taxon>
        <taxon>Glossata</taxon>
        <taxon>Ditrysia</taxon>
        <taxon>Papilionoidea</taxon>
        <taxon>Nymphalidae</taxon>
        <taxon>Satyrinae</taxon>
        <taxon>Satyrini</taxon>
        <taxon>Parargina</taxon>
        <taxon>Pararge</taxon>
    </lineage>
</organism>
<evidence type="ECO:0000256" key="7">
    <source>
        <dbReference type="ARBA" id="ARBA00023053"/>
    </source>
</evidence>
<keyword evidence="4 12" id="KW-0894">Sodium channel</keyword>
<evidence type="ECO:0000256" key="9">
    <source>
        <dbReference type="ARBA" id="ARBA00023136"/>
    </source>
</evidence>
<dbReference type="PANTHER" id="PTHR11690">
    <property type="entry name" value="AMILORIDE-SENSITIVE SODIUM CHANNEL-RELATED"/>
    <property type="match status" value="1"/>
</dbReference>
<gene>
    <name evidence="14" type="primary">jg6777</name>
    <name evidence="14" type="ORF">PAEG_LOCUS6873</name>
</gene>
<keyword evidence="10 12" id="KW-0739">Sodium transport</keyword>
<feature type="signal peptide" evidence="13">
    <location>
        <begin position="1"/>
        <end position="19"/>
    </location>
</feature>
<evidence type="ECO:0000256" key="10">
    <source>
        <dbReference type="ARBA" id="ARBA00023201"/>
    </source>
</evidence>
<dbReference type="GO" id="GO:0015280">
    <property type="term" value="F:ligand-gated sodium channel activity"/>
    <property type="evidence" value="ECO:0007669"/>
    <property type="project" value="TreeGrafter"/>
</dbReference>
<sequence length="279" mass="31026">WCYVVLLLGTLACCTAVAAHTIARLRVGPPLAVLRPAALLSLQELDFPAVALCSHNIISRAALESYASYLYSLERNNTYSMESLKNNLMAFSGVMTSAGQMAFDANFTKYLAAVARETNITNIIYKLSPKCESMLVRCSWGMHRTACRHLFAKRVTDLGYCCVFNARYSLEDRNNTPFRATMVGQDSGLSVVIQENTDDFTAVRRTGEELQLLLFDGSQYPLTRAGVIRSYPVRRSASVFVTLRATVQRASDSLRHYSEAWVGLCYHSEAWVSTSLGIK</sequence>
<dbReference type="Proteomes" id="UP000838756">
    <property type="component" value="Unassembled WGS sequence"/>
</dbReference>
<dbReference type="AlphaFoldDB" id="A0A8S4R143"/>
<comment type="caution">
    <text evidence="14">The sequence shown here is derived from an EMBL/GenBank/DDBJ whole genome shotgun (WGS) entry which is preliminary data.</text>
</comment>
<dbReference type="GO" id="GO:0005886">
    <property type="term" value="C:plasma membrane"/>
    <property type="evidence" value="ECO:0007669"/>
    <property type="project" value="TreeGrafter"/>
</dbReference>
<protein>
    <submittedName>
        <fullName evidence="14">Jg6777 protein</fullName>
    </submittedName>
</protein>
<keyword evidence="9" id="KW-0472">Membrane</keyword>